<comment type="catalytic activity">
    <reaction evidence="9 10">
        <text>L-glutamine + H2O = L-glutamate + NH4(+)</text>
        <dbReference type="Rhea" id="RHEA:15889"/>
        <dbReference type="ChEBI" id="CHEBI:15377"/>
        <dbReference type="ChEBI" id="CHEBI:28938"/>
        <dbReference type="ChEBI" id="CHEBI:29985"/>
        <dbReference type="ChEBI" id="CHEBI:58359"/>
        <dbReference type="EC" id="3.5.1.2"/>
    </reaction>
</comment>
<dbReference type="GO" id="GO:0000105">
    <property type="term" value="P:L-histidine biosynthetic process"/>
    <property type="evidence" value="ECO:0007669"/>
    <property type="project" value="UniProtKB-UniRule"/>
</dbReference>
<comment type="subunit">
    <text evidence="2 10">Heterodimer of HisH and HisF.</text>
</comment>
<keyword evidence="4 10" id="KW-0378">Hydrolase</keyword>
<dbReference type="GO" id="GO:0000107">
    <property type="term" value="F:imidazoleglycerol-phosphate synthase activity"/>
    <property type="evidence" value="ECO:0007669"/>
    <property type="project" value="UniProtKB-UniRule"/>
</dbReference>
<keyword evidence="14" id="KW-1185">Reference proteome</keyword>
<feature type="active site" evidence="10 11">
    <location>
        <position position="200"/>
    </location>
</feature>
<keyword evidence="13" id="KW-0808">Transferase</keyword>
<dbReference type="Gene3D" id="3.40.50.880">
    <property type="match status" value="1"/>
</dbReference>
<proteinExistence type="inferred from homology"/>
<keyword evidence="10" id="KW-0963">Cytoplasm</keyword>
<reference evidence="13 14" key="1">
    <citation type="submission" date="2016-08" db="EMBL/GenBank/DDBJ databases">
        <title>Whole genome sequence of Mesorhizobium sp. strain UASWS1009 isolated from industrial sewage.</title>
        <authorList>
            <person name="Crovadore J."/>
            <person name="Calmin G."/>
            <person name="Chablais R."/>
            <person name="Cochard B."/>
            <person name="Lefort F."/>
        </authorList>
    </citation>
    <scope>NUCLEOTIDE SEQUENCE [LARGE SCALE GENOMIC DNA]</scope>
    <source>
        <strain evidence="13 14">UASWS1009</strain>
    </source>
</reference>
<evidence type="ECO:0000256" key="8">
    <source>
        <dbReference type="ARBA" id="ARBA00047838"/>
    </source>
</evidence>
<dbReference type="SUPFAM" id="SSF52317">
    <property type="entry name" value="Class I glutamine amidotransferase-like"/>
    <property type="match status" value="1"/>
</dbReference>
<evidence type="ECO:0000256" key="2">
    <source>
        <dbReference type="ARBA" id="ARBA00011152"/>
    </source>
</evidence>
<evidence type="ECO:0000256" key="5">
    <source>
        <dbReference type="ARBA" id="ARBA00022962"/>
    </source>
</evidence>
<dbReference type="PROSITE" id="PS51273">
    <property type="entry name" value="GATASE_TYPE_1"/>
    <property type="match status" value="1"/>
</dbReference>
<accession>A0A1C2DJG7</accession>
<comment type="subcellular location">
    <subcellularLocation>
        <location evidence="10">Cytoplasm</location>
    </subcellularLocation>
</comment>
<evidence type="ECO:0000256" key="4">
    <source>
        <dbReference type="ARBA" id="ARBA00022801"/>
    </source>
</evidence>
<evidence type="ECO:0000313" key="14">
    <source>
        <dbReference type="Proteomes" id="UP000094412"/>
    </source>
</evidence>
<keyword evidence="5 10" id="KW-0315">Glutamine amidotransferase</keyword>
<comment type="pathway">
    <text evidence="1 10">Amino-acid biosynthesis; L-histidine biosynthesis; L-histidine from 5-phospho-alpha-D-ribose 1-diphosphate: step 5/9.</text>
</comment>
<dbReference type="PANTHER" id="PTHR42701:SF1">
    <property type="entry name" value="IMIDAZOLE GLYCEROL PHOSPHATE SYNTHASE SUBUNIT HISH"/>
    <property type="match status" value="1"/>
</dbReference>
<dbReference type="CDD" id="cd01748">
    <property type="entry name" value="GATase1_IGP_Synthase"/>
    <property type="match status" value="1"/>
</dbReference>
<dbReference type="InterPro" id="IPR017926">
    <property type="entry name" value="GATASE"/>
</dbReference>
<dbReference type="PIRSF" id="PIRSF000495">
    <property type="entry name" value="Amidotransf_hisH"/>
    <property type="match status" value="1"/>
</dbReference>
<dbReference type="Pfam" id="PF00117">
    <property type="entry name" value="GATase"/>
    <property type="match status" value="1"/>
</dbReference>
<evidence type="ECO:0000256" key="1">
    <source>
        <dbReference type="ARBA" id="ARBA00005091"/>
    </source>
</evidence>
<dbReference type="PANTHER" id="PTHR42701">
    <property type="entry name" value="IMIDAZOLE GLYCEROL PHOSPHATE SYNTHASE SUBUNIT HISH"/>
    <property type="match status" value="1"/>
</dbReference>
<comment type="catalytic activity">
    <reaction evidence="8 10">
        <text>5-[(5-phospho-1-deoxy-D-ribulos-1-ylimino)methylamino]-1-(5-phospho-beta-D-ribosyl)imidazole-4-carboxamide + L-glutamine = D-erythro-1-(imidazol-4-yl)glycerol 3-phosphate + 5-amino-1-(5-phospho-beta-D-ribosyl)imidazole-4-carboxamide + L-glutamate + H(+)</text>
        <dbReference type="Rhea" id="RHEA:24793"/>
        <dbReference type="ChEBI" id="CHEBI:15378"/>
        <dbReference type="ChEBI" id="CHEBI:29985"/>
        <dbReference type="ChEBI" id="CHEBI:58278"/>
        <dbReference type="ChEBI" id="CHEBI:58359"/>
        <dbReference type="ChEBI" id="CHEBI:58475"/>
        <dbReference type="ChEBI" id="CHEBI:58525"/>
        <dbReference type="EC" id="4.3.2.10"/>
    </reaction>
</comment>
<dbReference type="RefSeq" id="WP_024925211.1">
    <property type="nucleotide sequence ID" value="NZ_MDEO01000035.1"/>
</dbReference>
<evidence type="ECO:0000256" key="6">
    <source>
        <dbReference type="ARBA" id="ARBA00023102"/>
    </source>
</evidence>
<dbReference type="OrthoDB" id="9807137at2"/>
<dbReference type="HAMAP" id="MF_00278">
    <property type="entry name" value="HisH"/>
    <property type="match status" value="1"/>
</dbReference>
<keyword evidence="7 10" id="KW-0456">Lyase</keyword>
<dbReference type="AlphaFoldDB" id="A0A1C2DJG7"/>
<dbReference type="GO" id="GO:0016829">
    <property type="term" value="F:lyase activity"/>
    <property type="evidence" value="ECO:0007669"/>
    <property type="project" value="UniProtKB-KW"/>
</dbReference>
<evidence type="ECO:0000313" key="13">
    <source>
        <dbReference type="EMBL" id="OCX14813.1"/>
    </source>
</evidence>
<organism evidence="13 14">
    <name type="scientific">Mesorhizobium hungaricum</name>
    <dbReference type="NCBI Taxonomy" id="1566387"/>
    <lineage>
        <taxon>Bacteria</taxon>
        <taxon>Pseudomonadati</taxon>
        <taxon>Pseudomonadota</taxon>
        <taxon>Alphaproteobacteria</taxon>
        <taxon>Hyphomicrobiales</taxon>
        <taxon>Phyllobacteriaceae</taxon>
        <taxon>Mesorhizobium</taxon>
    </lineage>
</organism>
<dbReference type="EC" id="4.3.2.10" evidence="10"/>
<dbReference type="Proteomes" id="UP000094412">
    <property type="component" value="Unassembled WGS sequence"/>
</dbReference>
<name>A0A1C2DJG7_9HYPH</name>
<dbReference type="InterPro" id="IPR010139">
    <property type="entry name" value="Imidazole-glycPsynth_HisH"/>
</dbReference>
<evidence type="ECO:0000256" key="10">
    <source>
        <dbReference type="HAMAP-Rule" id="MF_00278"/>
    </source>
</evidence>
<evidence type="ECO:0000256" key="7">
    <source>
        <dbReference type="ARBA" id="ARBA00023239"/>
    </source>
</evidence>
<sequence>MSGKTVVVDYGIGNVFSVCNAIRQVGGSAELTGDLSQIRHADRVILPGVGAFARAMEALRQRGLDETLRAFVETGRPFLGICIGMQVLMDQSTEFGTYQGLGFIEGQVERIPDQTPDRSHLRVPHIGWATLKTDHHTGGGWETAPLSAMETTGAAVYFVHSYHCQTNDPAQRIAYTDYDGVAITAAIRRDNVVGVQFHPERSAAAGQSLLKAFLKS</sequence>
<comment type="function">
    <text evidence="10">IGPS catalyzes the conversion of PRFAR and glutamine to IGP, AICAR and glutamate. The HisH subunit catalyzes the hydrolysis of glutamine to glutamate and ammonia as part of the synthesis of IGP and AICAR. The resulting ammonia molecule is channeled to the active site of HisF.</text>
</comment>
<dbReference type="STRING" id="1566387.QV13_20570"/>
<keyword evidence="6 10" id="KW-0368">Histidine biosynthesis</keyword>
<dbReference type="EC" id="3.5.1.2" evidence="10"/>
<feature type="active site" description="Nucleophile" evidence="10 11">
    <location>
        <position position="82"/>
    </location>
</feature>
<feature type="active site" evidence="10 11">
    <location>
        <position position="198"/>
    </location>
</feature>
<dbReference type="UniPathway" id="UPA00031">
    <property type="reaction ID" value="UER00010"/>
</dbReference>
<dbReference type="NCBIfam" id="TIGR01855">
    <property type="entry name" value="IMP_synth_hisH"/>
    <property type="match status" value="1"/>
</dbReference>
<keyword evidence="3 10" id="KW-0028">Amino-acid biosynthesis</keyword>
<gene>
    <name evidence="10" type="primary">hisH</name>
    <name evidence="13" type="ORF">QV13_20570</name>
</gene>
<dbReference type="EMBL" id="MDEO01000035">
    <property type="protein sequence ID" value="OCX14813.1"/>
    <property type="molecule type" value="Genomic_DNA"/>
</dbReference>
<evidence type="ECO:0000256" key="3">
    <source>
        <dbReference type="ARBA" id="ARBA00022605"/>
    </source>
</evidence>
<protein>
    <recommendedName>
        <fullName evidence="10">Imidazole glycerol phosphate synthase subunit HisH</fullName>
        <ecNumber evidence="10">4.3.2.10</ecNumber>
    </recommendedName>
    <alternativeName>
        <fullName evidence="10">IGP synthase glutaminase subunit</fullName>
        <ecNumber evidence="10">3.5.1.2</ecNumber>
    </alternativeName>
    <alternativeName>
        <fullName evidence="10">IGP synthase subunit HisH</fullName>
    </alternativeName>
    <alternativeName>
        <fullName evidence="10">ImGP synthase subunit HisH</fullName>
        <shortName evidence="10">IGPS subunit HisH</shortName>
    </alternativeName>
</protein>
<feature type="domain" description="Glutamine amidotransferase" evidence="12">
    <location>
        <begin position="6"/>
        <end position="214"/>
    </location>
</feature>
<evidence type="ECO:0000259" key="12">
    <source>
        <dbReference type="Pfam" id="PF00117"/>
    </source>
</evidence>
<dbReference type="GO" id="GO:0004359">
    <property type="term" value="F:glutaminase activity"/>
    <property type="evidence" value="ECO:0007669"/>
    <property type="project" value="UniProtKB-EC"/>
</dbReference>
<evidence type="ECO:0000256" key="9">
    <source>
        <dbReference type="ARBA" id="ARBA00049534"/>
    </source>
</evidence>
<evidence type="ECO:0000256" key="11">
    <source>
        <dbReference type="PIRSR" id="PIRSR000495-1"/>
    </source>
</evidence>
<dbReference type="GO" id="GO:0005737">
    <property type="term" value="C:cytoplasm"/>
    <property type="evidence" value="ECO:0007669"/>
    <property type="project" value="UniProtKB-SubCell"/>
</dbReference>
<dbReference type="InterPro" id="IPR029062">
    <property type="entry name" value="Class_I_gatase-like"/>
</dbReference>
<comment type="caution">
    <text evidence="13">The sequence shown here is derived from an EMBL/GenBank/DDBJ whole genome shotgun (WGS) entry which is preliminary data.</text>
</comment>